<dbReference type="InterPro" id="IPR029753">
    <property type="entry name" value="D-isomer_DH_CS"/>
</dbReference>
<feature type="domain" description="D-isomer specific 2-hydroxyacid dehydrogenase catalytic" evidence="3">
    <location>
        <begin position="36"/>
        <end position="308"/>
    </location>
</feature>
<dbReference type="SUPFAM" id="SSF52283">
    <property type="entry name" value="Formate/glycerate dehydrogenase catalytic domain-like"/>
    <property type="match status" value="1"/>
</dbReference>
<keyword evidence="1 2" id="KW-0560">Oxidoreductase</keyword>
<reference evidence="5 6" key="1">
    <citation type="journal article" date="2023" name="Antonie Van Leeuwenhoek">
        <title>Mesoterricola silvestris gen. nov., sp. nov., Mesoterricola sediminis sp. nov., Geothrix oryzae sp. nov., Geothrix edaphica sp. nov., Geothrix rubra sp. nov., and Geothrix limicola sp. nov., six novel members of Acidobacteriota isolated from soils.</title>
        <authorList>
            <person name="Itoh H."/>
            <person name="Sugisawa Y."/>
            <person name="Mise K."/>
            <person name="Xu Z."/>
            <person name="Kuniyasu M."/>
            <person name="Ushijima N."/>
            <person name="Kawano K."/>
            <person name="Kobayashi E."/>
            <person name="Shiratori Y."/>
            <person name="Masuda Y."/>
            <person name="Senoo K."/>
        </authorList>
    </citation>
    <scope>NUCLEOTIDE SEQUENCE [LARGE SCALE GENOMIC DNA]</scope>
    <source>
        <strain evidence="5 6">Red803</strain>
    </source>
</reference>
<dbReference type="Pfam" id="PF02826">
    <property type="entry name" value="2-Hacid_dh_C"/>
    <property type="match status" value="1"/>
</dbReference>
<organism evidence="5 6">
    <name type="scientific">Geothrix rubra</name>
    <dbReference type="NCBI Taxonomy" id="2927977"/>
    <lineage>
        <taxon>Bacteria</taxon>
        <taxon>Pseudomonadati</taxon>
        <taxon>Acidobacteriota</taxon>
        <taxon>Holophagae</taxon>
        <taxon>Holophagales</taxon>
        <taxon>Holophagaceae</taxon>
        <taxon>Geothrix</taxon>
    </lineage>
</organism>
<proteinExistence type="inferred from homology"/>
<dbReference type="InterPro" id="IPR006139">
    <property type="entry name" value="D-isomer_2_OHA_DH_cat_dom"/>
</dbReference>
<sequence>MSTRILATSALVGPALADLGTRFPDLRIAPFRSPEWTAALPDAEALVVLLSEPLAEADLAAAPRLRAIGTYSVGVNHLPLAACQTRGITVVNTPGVLTDATADLALALLLAVTRRVAEGEALVRSGAWTGWAPDQLLGPGLAGKACGILGSGPIGRAFARRVWALGMTPRFWDRDGSGGSVDFGPDRAPRLALPDLLPQSAVLSLHCPLTEQTRGLLDRPALERLPAGAVVINTARGGILDESAAMALLGSGHLGGVGLDVYAGEPAVDPRWFGTPRTVLLPHLGSATVETREAMAKLLCDGLAAALAAPR</sequence>
<dbReference type="Proteomes" id="UP001165089">
    <property type="component" value="Unassembled WGS sequence"/>
</dbReference>
<evidence type="ECO:0000259" key="3">
    <source>
        <dbReference type="Pfam" id="PF00389"/>
    </source>
</evidence>
<evidence type="ECO:0000259" key="4">
    <source>
        <dbReference type="Pfam" id="PF02826"/>
    </source>
</evidence>
<gene>
    <name evidence="5" type="ORF">GETHPA_29390</name>
</gene>
<evidence type="ECO:0000313" key="6">
    <source>
        <dbReference type="Proteomes" id="UP001165089"/>
    </source>
</evidence>
<dbReference type="InterPro" id="IPR036291">
    <property type="entry name" value="NAD(P)-bd_dom_sf"/>
</dbReference>
<evidence type="ECO:0000256" key="2">
    <source>
        <dbReference type="RuleBase" id="RU003719"/>
    </source>
</evidence>
<dbReference type="PROSITE" id="PS00671">
    <property type="entry name" value="D_2_HYDROXYACID_DH_3"/>
    <property type="match status" value="1"/>
</dbReference>
<accession>A0ABQ5QB98</accession>
<dbReference type="RefSeq" id="WP_285727690.1">
    <property type="nucleotide sequence ID" value="NZ_BSDD01000007.1"/>
</dbReference>
<evidence type="ECO:0000256" key="1">
    <source>
        <dbReference type="ARBA" id="ARBA00023002"/>
    </source>
</evidence>
<dbReference type="InterPro" id="IPR050223">
    <property type="entry name" value="D-isomer_2-hydroxyacid_DH"/>
</dbReference>
<dbReference type="SUPFAM" id="SSF51735">
    <property type="entry name" value="NAD(P)-binding Rossmann-fold domains"/>
    <property type="match status" value="1"/>
</dbReference>
<evidence type="ECO:0000313" key="5">
    <source>
        <dbReference type="EMBL" id="GLH71405.1"/>
    </source>
</evidence>
<dbReference type="InterPro" id="IPR006140">
    <property type="entry name" value="D-isomer_DH_NAD-bd"/>
</dbReference>
<protein>
    <submittedName>
        <fullName evidence="5">D-glycerate dehydrogenase</fullName>
    </submittedName>
</protein>
<dbReference type="Pfam" id="PF00389">
    <property type="entry name" value="2-Hacid_dh"/>
    <property type="match status" value="1"/>
</dbReference>
<comment type="caution">
    <text evidence="5">The sequence shown here is derived from an EMBL/GenBank/DDBJ whole genome shotgun (WGS) entry which is preliminary data.</text>
</comment>
<dbReference type="Gene3D" id="3.40.50.720">
    <property type="entry name" value="NAD(P)-binding Rossmann-like Domain"/>
    <property type="match status" value="2"/>
</dbReference>
<dbReference type="EMBL" id="BSDD01000007">
    <property type="protein sequence ID" value="GLH71405.1"/>
    <property type="molecule type" value="Genomic_DNA"/>
</dbReference>
<name>A0ABQ5QB98_9BACT</name>
<feature type="domain" description="D-isomer specific 2-hydroxyacid dehydrogenase NAD-binding" evidence="4">
    <location>
        <begin position="106"/>
        <end position="285"/>
    </location>
</feature>
<comment type="similarity">
    <text evidence="2">Belongs to the D-isomer specific 2-hydroxyacid dehydrogenase family.</text>
</comment>
<dbReference type="PANTHER" id="PTHR10996:SF283">
    <property type="entry name" value="GLYOXYLATE_HYDROXYPYRUVATE REDUCTASE B"/>
    <property type="match status" value="1"/>
</dbReference>
<dbReference type="PANTHER" id="PTHR10996">
    <property type="entry name" value="2-HYDROXYACID DEHYDROGENASE-RELATED"/>
    <property type="match status" value="1"/>
</dbReference>
<keyword evidence="6" id="KW-1185">Reference proteome</keyword>